<gene>
    <name evidence="2" type="ORF">INF20_00920</name>
</gene>
<dbReference type="SMART" id="SM01058">
    <property type="entry name" value="CarD_TRCF"/>
    <property type="match status" value="1"/>
</dbReference>
<feature type="domain" description="CarD-like/TRCF RNAP-interacting" evidence="1">
    <location>
        <begin position="1"/>
        <end position="110"/>
    </location>
</feature>
<proteinExistence type="predicted"/>
<dbReference type="Proteomes" id="UP001516588">
    <property type="component" value="Unassembled WGS sequence"/>
</dbReference>
<protein>
    <submittedName>
        <fullName evidence="2">CarD family transcriptional regulator</fullName>
    </submittedName>
</protein>
<accession>A0ABR9QVF1</accession>
<organism evidence="2 3">
    <name type="scientific">Gallibacter intestinalis</name>
    <dbReference type="NCBI Taxonomy" id="2779356"/>
    <lineage>
        <taxon>Bacteria</taxon>
        <taxon>Bacillati</taxon>
        <taxon>Bacillota</taxon>
        <taxon>Clostridia</taxon>
        <taxon>Eubacteriales</taxon>
        <taxon>Eubacteriaceae</taxon>
        <taxon>Gallibacter</taxon>
    </lineage>
</organism>
<dbReference type="PANTHER" id="PTHR38447">
    <property type="entry name" value="TRANSCRIPTION FACTOR YDEB-RELATED"/>
    <property type="match status" value="1"/>
</dbReference>
<evidence type="ECO:0000313" key="3">
    <source>
        <dbReference type="Proteomes" id="UP001516588"/>
    </source>
</evidence>
<evidence type="ECO:0000259" key="1">
    <source>
        <dbReference type="SMART" id="SM01058"/>
    </source>
</evidence>
<dbReference type="PANTHER" id="PTHR38447:SF1">
    <property type="entry name" value="RNA POLYMERASE-BINDING TRANSCRIPTION FACTOR CARD"/>
    <property type="match status" value="1"/>
</dbReference>
<reference evidence="2 3" key="1">
    <citation type="submission" date="2020-10" db="EMBL/GenBank/DDBJ databases">
        <title>ChiBAC.</title>
        <authorList>
            <person name="Zenner C."/>
            <person name="Hitch T.C.A."/>
            <person name="Clavel T."/>
        </authorList>
    </citation>
    <scope>NUCLEOTIDE SEQUENCE [LARGE SCALE GENOMIC DNA]</scope>
    <source>
        <strain evidence="2 3">DSM 108706</strain>
    </source>
</reference>
<dbReference type="InterPro" id="IPR003711">
    <property type="entry name" value="CarD-like/TRCF_RID"/>
</dbReference>
<dbReference type="RefSeq" id="WP_226384516.1">
    <property type="nucleotide sequence ID" value="NZ_JADCKA010000001.1"/>
</dbReference>
<comment type="caution">
    <text evidence="2">The sequence shown here is derived from an EMBL/GenBank/DDBJ whole genome shotgun (WGS) entry which is preliminary data.</text>
</comment>
<keyword evidence="3" id="KW-1185">Reference proteome</keyword>
<dbReference type="Pfam" id="PF21095">
    <property type="entry name" value="CarD_C"/>
    <property type="match status" value="1"/>
</dbReference>
<dbReference type="EMBL" id="JADCKA010000001">
    <property type="protein sequence ID" value="MBE5034852.1"/>
    <property type="molecule type" value="Genomic_DNA"/>
</dbReference>
<dbReference type="InterPro" id="IPR048792">
    <property type="entry name" value="CarD_C"/>
</dbReference>
<dbReference type="InterPro" id="IPR052531">
    <property type="entry name" value="CarD-like_regulator"/>
</dbReference>
<dbReference type="Pfam" id="PF02559">
    <property type="entry name" value="CarD_TRCF_RID"/>
    <property type="match status" value="1"/>
</dbReference>
<evidence type="ECO:0000313" key="2">
    <source>
        <dbReference type="EMBL" id="MBE5034852.1"/>
    </source>
</evidence>
<sequence length="156" mass="18064">MYHVGDKIVYPMHGAGIIEGIETKEILGVQREYYVFRTHGRMKVMIPIEKCEEIGVRDIIEESQVDELMEVLKAESTPMPTNWNRRYRANMDKMKTGDILQVAEVARNLYRVEREKSLSNGEKKMLVSALQIMESELVLVKNISEEEAEKMICEVI</sequence>
<name>A0ABR9QVF1_9FIRM</name>